<dbReference type="SMART" id="SM00054">
    <property type="entry name" value="EFh"/>
    <property type="match status" value="2"/>
</dbReference>
<evidence type="ECO:0000256" key="1">
    <source>
        <dbReference type="ARBA" id="ARBA00022837"/>
    </source>
</evidence>
<evidence type="ECO:0000313" key="4">
    <source>
        <dbReference type="EMBL" id="RNA41460.1"/>
    </source>
</evidence>
<feature type="domain" description="EF-hand" evidence="2">
    <location>
        <begin position="66"/>
        <end position="101"/>
    </location>
</feature>
<keyword evidence="1" id="KW-0106">Calcium</keyword>
<keyword evidence="5" id="KW-1185">Reference proteome</keyword>
<dbReference type="PROSITE" id="PS00018">
    <property type="entry name" value="EF_HAND_1"/>
    <property type="match status" value="1"/>
</dbReference>
<evidence type="ECO:0000259" key="2">
    <source>
        <dbReference type="PROSITE" id="PS50222"/>
    </source>
</evidence>
<feature type="domain" description="EF-hand" evidence="2">
    <location>
        <begin position="106"/>
        <end position="141"/>
    </location>
</feature>
<dbReference type="AlphaFoldDB" id="A0A3M7T0W3"/>
<reference evidence="4 5" key="1">
    <citation type="journal article" date="2018" name="Sci. Rep.">
        <title>Genomic signatures of local adaptation to the degree of environmental predictability in rotifers.</title>
        <authorList>
            <person name="Franch-Gras L."/>
            <person name="Hahn C."/>
            <person name="Garcia-Roger E.M."/>
            <person name="Carmona M.J."/>
            <person name="Serra M."/>
            <person name="Gomez A."/>
        </authorList>
    </citation>
    <scope>NUCLEOTIDE SEQUENCE [LARGE SCALE GENOMIC DNA]</scope>
    <source>
        <strain evidence="4">HYR1</strain>
    </source>
</reference>
<dbReference type="SUPFAM" id="SSF47473">
    <property type="entry name" value="EF-hand"/>
    <property type="match status" value="1"/>
</dbReference>
<dbReference type="PROSITE" id="PS50222">
    <property type="entry name" value="EF_HAND_2"/>
    <property type="match status" value="2"/>
</dbReference>
<dbReference type="PROSITE" id="PS51886">
    <property type="entry name" value="TLDC"/>
    <property type="match status" value="1"/>
</dbReference>
<comment type="caution">
    <text evidence="4">The sequence shown here is derived from an EMBL/GenBank/DDBJ whole genome shotgun (WGS) entry which is preliminary data.</text>
</comment>
<accession>A0A3M7T0W3</accession>
<dbReference type="InterPro" id="IPR002048">
    <property type="entry name" value="EF_hand_dom"/>
</dbReference>
<dbReference type="EMBL" id="REGN01000499">
    <property type="protein sequence ID" value="RNA41460.1"/>
    <property type="molecule type" value="Genomic_DNA"/>
</dbReference>
<gene>
    <name evidence="4" type="ORF">BpHYR1_045087</name>
</gene>
<evidence type="ECO:0000313" key="5">
    <source>
        <dbReference type="Proteomes" id="UP000276133"/>
    </source>
</evidence>
<name>A0A3M7T0W3_BRAPC</name>
<organism evidence="4 5">
    <name type="scientific">Brachionus plicatilis</name>
    <name type="common">Marine rotifer</name>
    <name type="synonym">Brachionus muelleri</name>
    <dbReference type="NCBI Taxonomy" id="10195"/>
    <lineage>
        <taxon>Eukaryota</taxon>
        <taxon>Metazoa</taxon>
        <taxon>Spiralia</taxon>
        <taxon>Gnathifera</taxon>
        <taxon>Rotifera</taxon>
        <taxon>Eurotatoria</taxon>
        <taxon>Monogononta</taxon>
        <taxon>Pseudotrocha</taxon>
        <taxon>Ploima</taxon>
        <taxon>Brachionidae</taxon>
        <taxon>Brachionus</taxon>
    </lineage>
</organism>
<protein>
    <submittedName>
        <fullName evidence="4">B-box zinc finger family</fullName>
    </submittedName>
</protein>
<sequence>MSAKTLQITQIELKRTSQPHKITSIYSDALNAKITIAVNGMISLNAFISYLVQKIKIFRNEDELNEMKKLFAFIFHQFDEDKSGLLEFNEFITCFCIFDTKNKSEIPSLFLEFFFDYADKDKSETLELDELNQLLHQFPLIFKNNPQIQNLKYCLLHKKNKSLTKSEFLNLLDENKKKKINLDDDQLLDKDLIDSVIINNCQEYNNLMKLCDFENQKWKLIYRASRDGFRAEDFHLKCNDHFNTLTLIKAKNCALFGGYASRAWSSTDDFLTDEFSFIFVLKNKSNENVKKQNVGLMNNAKLGPCYGRDLLQISNLSNLNNQSKMNIDSSGIGNFQVEDIEVFAKVYADISKVSTNRKLSKRSILLKNF</sequence>
<dbReference type="OrthoDB" id="25620at2759"/>
<dbReference type="InterPro" id="IPR006571">
    <property type="entry name" value="TLDc_dom"/>
</dbReference>
<dbReference type="GO" id="GO:0005509">
    <property type="term" value="F:calcium ion binding"/>
    <property type="evidence" value="ECO:0007669"/>
    <property type="project" value="InterPro"/>
</dbReference>
<dbReference type="Proteomes" id="UP000276133">
    <property type="component" value="Unassembled WGS sequence"/>
</dbReference>
<dbReference type="Pfam" id="PF07534">
    <property type="entry name" value="TLD"/>
    <property type="match status" value="1"/>
</dbReference>
<dbReference type="Gene3D" id="1.10.238.10">
    <property type="entry name" value="EF-hand"/>
    <property type="match status" value="1"/>
</dbReference>
<proteinExistence type="predicted"/>
<dbReference type="SMART" id="SM00584">
    <property type="entry name" value="TLDc"/>
    <property type="match status" value="1"/>
</dbReference>
<dbReference type="STRING" id="10195.A0A3M7T0W3"/>
<dbReference type="InterPro" id="IPR011992">
    <property type="entry name" value="EF-hand-dom_pair"/>
</dbReference>
<evidence type="ECO:0000259" key="3">
    <source>
        <dbReference type="PROSITE" id="PS51886"/>
    </source>
</evidence>
<feature type="domain" description="TLDc" evidence="3">
    <location>
        <begin position="191"/>
        <end position="346"/>
    </location>
</feature>
<dbReference type="InterPro" id="IPR018247">
    <property type="entry name" value="EF_Hand_1_Ca_BS"/>
</dbReference>